<protein>
    <recommendedName>
        <fullName evidence="1">RNase H type-1 domain-containing protein</fullName>
    </recommendedName>
</protein>
<sequence>MSSSGKSMYPLNFDVSYNNLANKFGAGCVIRDNLGELVIAASYNLTKIYPEYCNNVAIADAIALLNGLKLAKFNNIELNLIKGDNKEVIDSVLNRGRRPSKGPLSEIIQQIVEMIDPVTHTIVLIDREANQVGELIKQEMSCSSNEVVGEGEESSLTVKNAGMAGAAVAGLGMLAWGVLKLMFGKSLFNQQEHKNKAKSSWGYVVDVTRNSLIALEIMLRDNVRRQDI</sequence>
<name>A0A803KVK8_CHEQI</name>
<dbReference type="PANTHER" id="PTHR47723">
    <property type="entry name" value="OS05G0353850 PROTEIN"/>
    <property type="match status" value="1"/>
</dbReference>
<dbReference type="PANTHER" id="PTHR47723:SF23">
    <property type="entry name" value="REVERSE TRANSCRIPTASE-LIKE PROTEIN"/>
    <property type="match status" value="1"/>
</dbReference>
<dbReference type="Gene3D" id="3.30.420.10">
    <property type="entry name" value="Ribonuclease H-like superfamily/Ribonuclease H"/>
    <property type="match status" value="1"/>
</dbReference>
<dbReference type="InterPro" id="IPR012337">
    <property type="entry name" value="RNaseH-like_sf"/>
</dbReference>
<dbReference type="Gramene" id="AUR62003066-RA">
    <property type="protein sequence ID" value="AUR62003066-RA:cds"/>
    <property type="gene ID" value="AUR62003066"/>
</dbReference>
<dbReference type="InterPro" id="IPR002156">
    <property type="entry name" value="RNaseH_domain"/>
</dbReference>
<proteinExistence type="predicted"/>
<accession>A0A803KVK8</accession>
<feature type="domain" description="RNase H type-1" evidence="1">
    <location>
        <begin position="12"/>
        <end position="132"/>
    </location>
</feature>
<evidence type="ECO:0000259" key="1">
    <source>
        <dbReference type="Pfam" id="PF13456"/>
    </source>
</evidence>
<organism evidence="2 3">
    <name type="scientific">Chenopodium quinoa</name>
    <name type="common">Quinoa</name>
    <dbReference type="NCBI Taxonomy" id="63459"/>
    <lineage>
        <taxon>Eukaryota</taxon>
        <taxon>Viridiplantae</taxon>
        <taxon>Streptophyta</taxon>
        <taxon>Embryophyta</taxon>
        <taxon>Tracheophyta</taxon>
        <taxon>Spermatophyta</taxon>
        <taxon>Magnoliopsida</taxon>
        <taxon>eudicotyledons</taxon>
        <taxon>Gunneridae</taxon>
        <taxon>Pentapetalae</taxon>
        <taxon>Caryophyllales</taxon>
        <taxon>Chenopodiaceae</taxon>
        <taxon>Chenopodioideae</taxon>
        <taxon>Atripliceae</taxon>
        <taxon>Chenopodium</taxon>
    </lineage>
</organism>
<evidence type="ECO:0000313" key="2">
    <source>
        <dbReference type="EnsemblPlants" id="AUR62003066-RA:cds"/>
    </source>
</evidence>
<evidence type="ECO:0000313" key="3">
    <source>
        <dbReference type="Proteomes" id="UP000596660"/>
    </source>
</evidence>
<keyword evidence="3" id="KW-1185">Reference proteome</keyword>
<dbReference type="GO" id="GO:0003676">
    <property type="term" value="F:nucleic acid binding"/>
    <property type="evidence" value="ECO:0007669"/>
    <property type="project" value="InterPro"/>
</dbReference>
<dbReference type="InterPro" id="IPR053151">
    <property type="entry name" value="RNase_H-like"/>
</dbReference>
<dbReference type="AlphaFoldDB" id="A0A803KVK8"/>
<dbReference type="InterPro" id="IPR036397">
    <property type="entry name" value="RNaseH_sf"/>
</dbReference>
<reference evidence="2" key="2">
    <citation type="submission" date="2021-03" db="UniProtKB">
        <authorList>
            <consortium name="EnsemblPlants"/>
        </authorList>
    </citation>
    <scope>IDENTIFICATION</scope>
</reference>
<dbReference type="Proteomes" id="UP000596660">
    <property type="component" value="Unplaced"/>
</dbReference>
<dbReference type="GO" id="GO:0004523">
    <property type="term" value="F:RNA-DNA hybrid ribonuclease activity"/>
    <property type="evidence" value="ECO:0007669"/>
    <property type="project" value="InterPro"/>
</dbReference>
<dbReference type="Pfam" id="PF13456">
    <property type="entry name" value="RVT_3"/>
    <property type="match status" value="1"/>
</dbReference>
<dbReference type="EnsemblPlants" id="AUR62003066-RA">
    <property type="protein sequence ID" value="AUR62003066-RA:cds"/>
    <property type="gene ID" value="AUR62003066"/>
</dbReference>
<dbReference type="SUPFAM" id="SSF53098">
    <property type="entry name" value="Ribonuclease H-like"/>
    <property type="match status" value="1"/>
</dbReference>
<reference evidence="2" key="1">
    <citation type="journal article" date="2017" name="Nature">
        <title>The genome of Chenopodium quinoa.</title>
        <authorList>
            <person name="Jarvis D.E."/>
            <person name="Ho Y.S."/>
            <person name="Lightfoot D.J."/>
            <person name="Schmoeckel S.M."/>
            <person name="Li B."/>
            <person name="Borm T.J.A."/>
            <person name="Ohyanagi H."/>
            <person name="Mineta K."/>
            <person name="Michell C.T."/>
            <person name="Saber N."/>
            <person name="Kharbatia N.M."/>
            <person name="Rupper R.R."/>
            <person name="Sharp A.R."/>
            <person name="Dally N."/>
            <person name="Boughton B.A."/>
            <person name="Woo Y.H."/>
            <person name="Gao G."/>
            <person name="Schijlen E.G.W.M."/>
            <person name="Guo X."/>
            <person name="Momin A.A."/>
            <person name="Negrao S."/>
            <person name="Al-Babili S."/>
            <person name="Gehring C."/>
            <person name="Roessner U."/>
            <person name="Jung C."/>
            <person name="Murphy K."/>
            <person name="Arold S.T."/>
            <person name="Gojobori T."/>
            <person name="van der Linden C.G."/>
            <person name="van Loo E.N."/>
            <person name="Jellen E.N."/>
            <person name="Maughan P.J."/>
            <person name="Tester M."/>
        </authorList>
    </citation>
    <scope>NUCLEOTIDE SEQUENCE [LARGE SCALE GENOMIC DNA]</scope>
    <source>
        <strain evidence="2">cv. PI 614886</strain>
    </source>
</reference>